<keyword evidence="2" id="KW-1185">Reference proteome</keyword>
<dbReference type="SUPFAM" id="SSF50969">
    <property type="entry name" value="YVTN repeat-like/Quinoprotein amine dehydrogenase"/>
    <property type="match status" value="1"/>
</dbReference>
<evidence type="ECO:0000313" key="2">
    <source>
        <dbReference type="Proteomes" id="UP001327225"/>
    </source>
</evidence>
<dbReference type="EMBL" id="CP141059">
    <property type="protein sequence ID" value="WQQ28524.1"/>
    <property type="molecule type" value="Genomic_DNA"/>
</dbReference>
<name>A0ABZ0ZW29_9ACTN</name>
<dbReference type="Proteomes" id="UP001327225">
    <property type="component" value="Chromosome"/>
</dbReference>
<evidence type="ECO:0000313" key="1">
    <source>
        <dbReference type="EMBL" id="WQQ28524.1"/>
    </source>
</evidence>
<proteinExistence type="predicted"/>
<gene>
    <name evidence="1" type="ORF">SHK19_09875</name>
</gene>
<dbReference type="Gene3D" id="2.130.10.10">
    <property type="entry name" value="YVTN repeat-like/Quinoprotein amine dehydrogenase"/>
    <property type="match status" value="1"/>
</dbReference>
<dbReference type="InterPro" id="IPR015943">
    <property type="entry name" value="WD40/YVTN_repeat-like_dom_sf"/>
</dbReference>
<dbReference type="InterPro" id="IPR011044">
    <property type="entry name" value="Quino_amine_DH_bsu"/>
</dbReference>
<organism evidence="1 2">
    <name type="scientific">Nocardioides bizhenqiangii</name>
    <dbReference type="NCBI Taxonomy" id="3095076"/>
    <lineage>
        <taxon>Bacteria</taxon>
        <taxon>Bacillati</taxon>
        <taxon>Actinomycetota</taxon>
        <taxon>Actinomycetes</taxon>
        <taxon>Propionibacteriales</taxon>
        <taxon>Nocardioidaceae</taxon>
        <taxon>Nocardioides</taxon>
    </lineage>
</organism>
<accession>A0ABZ0ZW29</accession>
<sequence>MKALPFADFAVAAGSGVWVSGVDPGAVRYDGASGAITARVEVPGEVVQALAATQDEVLIPVVFPDQLLRLDGTTGKVLARVELPDEPLREGAVGIDGDVGYVLVDVLDPRILVIEGDRITDEIPAPDGATAVRAGSGSLWVPTSGHTVERYSLKEETWKSIAVGPDPRFLDVGFGAVWVMNQGDGSVTRIDARTGTAETLPVTGEPIGGGDLTVGAGAVWLRTDSQVARIDPSTHAVTHVIDLPPGSASAAATDDLLVITNHDHDAVHLVPLPLPIS</sequence>
<reference evidence="2" key="1">
    <citation type="submission" date="2023-12" db="EMBL/GenBank/DDBJ databases">
        <title>Novel species in genus Nocardioides.</title>
        <authorList>
            <person name="Zhou H."/>
        </authorList>
    </citation>
    <scope>NUCLEOTIDE SEQUENCE [LARGE SCALE GENOMIC DNA]</scope>
    <source>
        <strain evidence="2">HM61</strain>
    </source>
</reference>
<dbReference type="RefSeq" id="WP_322938544.1">
    <property type="nucleotide sequence ID" value="NZ_CP141059.1"/>
</dbReference>
<protein>
    <submittedName>
        <fullName evidence="1">Uncharacterized protein</fullName>
    </submittedName>
</protein>